<evidence type="ECO:0000256" key="2">
    <source>
        <dbReference type="PROSITE-ProRule" id="PRU00169"/>
    </source>
</evidence>
<dbReference type="Proteomes" id="UP000233256">
    <property type="component" value="Unassembled WGS sequence"/>
</dbReference>
<sequence>MVWYILKGYFVIDFGEDMVTSFKKRILVVDDEPDIVEFLTQLLDMNGFDVIGTLDGADVLDLTIEHSPDLIILDMMLPNKDGWAVQDDLKANEATAGIPIIVLTAKDLTITKMINKEVYGVSEFIAKPFNPNFLLEKIREILGIS</sequence>
<evidence type="ECO:0000313" key="4">
    <source>
        <dbReference type="EMBL" id="PKK91154.1"/>
    </source>
</evidence>
<evidence type="ECO:0000256" key="1">
    <source>
        <dbReference type="ARBA" id="ARBA00022553"/>
    </source>
</evidence>
<dbReference type="PANTHER" id="PTHR44591">
    <property type="entry name" value="STRESS RESPONSE REGULATOR PROTEIN 1"/>
    <property type="match status" value="1"/>
</dbReference>
<evidence type="ECO:0000313" key="5">
    <source>
        <dbReference type="Proteomes" id="UP000233256"/>
    </source>
</evidence>
<dbReference type="SUPFAM" id="SSF52172">
    <property type="entry name" value="CheY-like"/>
    <property type="match status" value="1"/>
</dbReference>
<dbReference type="InterPro" id="IPR050595">
    <property type="entry name" value="Bact_response_regulator"/>
</dbReference>
<dbReference type="PROSITE" id="PS50110">
    <property type="entry name" value="RESPONSE_REGULATORY"/>
    <property type="match status" value="1"/>
</dbReference>
<dbReference type="EMBL" id="PGXC01000003">
    <property type="protein sequence ID" value="PKK91154.1"/>
    <property type="molecule type" value="Genomic_DNA"/>
</dbReference>
<organism evidence="4 5">
    <name type="scientific">Candidatus Wallbacteria bacterium HGW-Wallbacteria-1</name>
    <dbReference type="NCBI Taxonomy" id="2013854"/>
    <lineage>
        <taxon>Bacteria</taxon>
        <taxon>Candidatus Walliibacteriota</taxon>
    </lineage>
</organism>
<gene>
    <name evidence="4" type="ORF">CVV64_05135</name>
</gene>
<dbReference type="Gene3D" id="3.40.50.2300">
    <property type="match status" value="1"/>
</dbReference>
<accession>A0A2N1PS32</accession>
<name>A0A2N1PS32_9BACT</name>
<dbReference type="Pfam" id="PF00072">
    <property type="entry name" value="Response_reg"/>
    <property type="match status" value="1"/>
</dbReference>
<proteinExistence type="predicted"/>
<evidence type="ECO:0000259" key="3">
    <source>
        <dbReference type="PROSITE" id="PS50110"/>
    </source>
</evidence>
<protein>
    <submittedName>
        <fullName evidence="4">Two-component system response regulator</fullName>
    </submittedName>
</protein>
<comment type="caution">
    <text evidence="4">The sequence shown here is derived from an EMBL/GenBank/DDBJ whole genome shotgun (WGS) entry which is preliminary data.</text>
</comment>
<dbReference type="InterPro" id="IPR001789">
    <property type="entry name" value="Sig_transdc_resp-reg_receiver"/>
</dbReference>
<dbReference type="InterPro" id="IPR011006">
    <property type="entry name" value="CheY-like_superfamily"/>
</dbReference>
<keyword evidence="1 2" id="KW-0597">Phosphoprotein</keyword>
<reference evidence="4 5" key="1">
    <citation type="journal article" date="2017" name="ISME J.">
        <title>Potential for microbial H2 and metal transformations associated with novel bacteria and archaea in deep terrestrial subsurface sediments.</title>
        <authorList>
            <person name="Hernsdorf A.W."/>
            <person name="Amano Y."/>
            <person name="Miyakawa K."/>
            <person name="Ise K."/>
            <person name="Suzuki Y."/>
            <person name="Anantharaman K."/>
            <person name="Probst A."/>
            <person name="Burstein D."/>
            <person name="Thomas B.C."/>
            <person name="Banfield J.F."/>
        </authorList>
    </citation>
    <scope>NUCLEOTIDE SEQUENCE [LARGE SCALE GENOMIC DNA]</scope>
    <source>
        <strain evidence="4">HGW-Wallbacteria-1</strain>
    </source>
</reference>
<dbReference type="AlphaFoldDB" id="A0A2N1PS32"/>
<dbReference type="SMART" id="SM00448">
    <property type="entry name" value="REC"/>
    <property type="match status" value="1"/>
</dbReference>
<dbReference type="GO" id="GO:0000160">
    <property type="term" value="P:phosphorelay signal transduction system"/>
    <property type="evidence" value="ECO:0007669"/>
    <property type="project" value="InterPro"/>
</dbReference>
<feature type="modified residue" description="4-aspartylphosphate" evidence="2">
    <location>
        <position position="74"/>
    </location>
</feature>
<feature type="domain" description="Response regulatory" evidence="3">
    <location>
        <begin position="25"/>
        <end position="142"/>
    </location>
</feature>
<dbReference type="PANTHER" id="PTHR44591:SF3">
    <property type="entry name" value="RESPONSE REGULATORY DOMAIN-CONTAINING PROTEIN"/>
    <property type="match status" value="1"/>
</dbReference>